<dbReference type="Pfam" id="PF18033">
    <property type="entry name" value="SpuA_C"/>
    <property type="match status" value="1"/>
</dbReference>
<dbReference type="Pfam" id="PF00128">
    <property type="entry name" value="Alpha-amylase"/>
    <property type="match status" value="2"/>
</dbReference>
<dbReference type="Gene3D" id="3.20.20.80">
    <property type="entry name" value="Glycosidases"/>
    <property type="match status" value="2"/>
</dbReference>
<dbReference type="InterPro" id="IPR008964">
    <property type="entry name" value="Invasin/intimin_cell_adhesion"/>
</dbReference>
<dbReference type="EC" id="3.2.1.41" evidence="7"/>
<dbReference type="CDD" id="cd11341">
    <property type="entry name" value="AmyAc_Pullulanase_LD-like"/>
    <property type="match status" value="1"/>
</dbReference>
<evidence type="ECO:0000256" key="8">
    <source>
        <dbReference type="ARBA" id="ARBA00029618"/>
    </source>
</evidence>
<dbReference type="CDD" id="cd02860">
    <property type="entry name" value="E_set_Pullulanase"/>
    <property type="match status" value="1"/>
</dbReference>
<dbReference type="PANTHER" id="PTHR43002">
    <property type="entry name" value="GLYCOGEN DEBRANCHING ENZYME"/>
    <property type="match status" value="1"/>
</dbReference>
<dbReference type="Pfam" id="PF02368">
    <property type="entry name" value="Big_2"/>
    <property type="match status" value="1"/>
</dbReference>
<dbReference type="InterPro" id="IPR011838">
    <property type="entry name" value="Pullulan_Gpos"/>
</dbReference>
<name>A0A368W712_9BACL</name>
<feature type="domain" description="SLH" evidence="10">
    <location>
        <begin position="2330"/>
        <end position="2393"/>
    </location>
</feature>
<dbReference type="Pfam" id="PF03714">
    <property type="entry name" value="PUD"/>
    <property type="match status" value="3"/>
</dbReference>
<dbReference type="InterPro" id="IPR017853">
    <property type="entry name" value="GH"/>
</dbReference>
<evidence type="ECO:0000256" key="1">
    <source>
        <dbReference type="ARBA" id="ARBA00008061"/>
    </source>
</evidence>
<dbReference type="InterPro" id="IPR054409">
    <property type="entry name" value="X25_BaPul-like"/>
</dbReference>
<keyword evidence="4" id="KW-0106">Calcium</keyword>
<evidence type="ECO:0000256" key="9">
    <source>
        <dbReference type="ARBA" id="ARBA00031076"/>
    </source>
</evidence>
<sequence>MGFALKRKRTLSMWLIIALVWSTVAGFPVPSSAAAPSKVVLVGDLQSELGHSSDWDPAAAATEMTSLGNGYYSFTGNLPKGTYEFKVALDGAWNESYGFSSYTNPNGAQNSGNIQLTLSEDAAVTFYYNDDTHKIADSTYYTPIAADKLPRAVGSFQSEIGDSGDWDPSGASAIMGDADFDQVYTVTKDVPQGTYEYKIVLGTAWTDPAYPGDNKTLSLSQALPVTFKYNAGNHDVSADFTVPADPDTDADPVPDQHLRIHYKRADGNYTNLGVWLWDNVAAPSANWPAGATAFPSGKTDSYGAYVDVPLMDNAKKVGFLIVNRVDGSKDGGDKAVAISTPELKEIWVQEGSDELFYYEPVDLPENTVRIHYVRDDGNQSAYGLWLWDQVATPSSNWPAGAAAFTADKVDRYGAYIDVPLLPNATKMSFLVVNRSLGDADKDGGDKTFNLLDRYNHLWIRQGDNTVYVSPYWEVPTGLVSAEILSESKLLLGFTMTEGLAADELKTAITIKDKNGGVVGIDQVILKEDKKTVEITASFHLDNAPLSVTYSGKTVSAVAGWRMLDELYYYEGNDLGATYSSGSVTLKLWAPKASSVVANVYDKNDSTQLVGSIALEKGEKGVWSAHLTPGDPGVLGVTDFKGYFYQYEVTNDGVAKKVLDPYAKSMAPFRVNTKGEAGPDGDTVGKAAIVDLDETDPSADYDFAEIKGYEQREDAIIWEAHIRDFTSDPSIENDLNNERWGSYNAFKEKLDYIKSLGVTHVQLLPVMAWYYGDESNMNERELAYSAKDNEYNWGYDPHGYFSPDGAYSENAADPELRVKELKGLIDAIHDAGMGVILDVVYTHMAKADFLNDIVPNYYAFQDANGNNIGGFGNNLATSHKMAEKLMIDSVKYWFDEYKIDGMRWDMMGDATYDSVQKAYDAAEQINPDALFIGEGWRTFGGAASDPSLAGKGADQDWMNKTDSVGVFSDEIRNELKSGFGSEGEPRFITGGARSINTIFNNIKAQPDNTPDDDPGDMVQYIEAHDNLPLYDVIAQSIKKNPAIPANDLEIHKRIRLGNMLILTSQGTAFLHAGQEYGRTKQWLADGTPEHKYHELKDEEGNPFGYFIHDSYDSSDAINKFDWQKATDAELYPVNNVTKEYTAGLIALRKHTDTFRLGDKDLVDSNVTLIPAPEMKASDLVIGYKNKATDGTGHYYVFMNADIDERTLTLSEDLTSGTVLADNDEAGTEAVASPSGFELTASSITLAPLTAVIIKMEAAAPTLAAIELDSASYSLQTGTSRQTAVYAKYSDGSKKKVTDAASYSSDKPEVAAVTTDGMVRAVGAGNAIITVTYQGVTASIAVSVTTDSVKRYVQLNYIRPDQNYTDWNLWVWNTGVRNDQILFDKIENGVATVMIEIAQDTTSVGFVLRKGTDWNTAKQDIPDDRVIPVAAGAAFTKVNVTSMVSQLDILPTIGGPILQNGDITFLYRDDALFKSGQSSQISGVKVKVNGTEYNMVYDAAKEWFAYTLADLEGGTYAYTFLVTKDGSTAEITDPQNTADGKSVVTYKKPVVTMTASVNPASISYNENAVLSIQAAASEEVSFTDGFMDLSVLGGPAKVYFDTDLMAQTISVKDTVTAGTKNIPITLVDEFGNKHMHTGKVTVKARTFAGSLDFDWDEARIYFALTDRFADGEAANNADVDKEHLEAYHGGDFRGMIDKLDYLKELGINTLWITPIVDNIDFNKGADFNSKQYGYHGYWAKDFTKLDEHLGDMGTFKELIDKAHDKGIKIMVDVVLNHTGYGLKPADSRPGITAEDKERFANMLRTNGVQAGTNPVEGELDGLPDLKTEDPAVRGKIIEWQAAWLDRARTERGDTIDYFRVDTVKHVDSTTWKAFKNALTAIDPGFKMIGEQFGATVDGDGGMLRSGQMDSLLDFGFKGKARDFVNGSIDAVDAYLADRETKLDNTSTMGQFLSSHDENGFLTHYVDGDKGKLKIAAALQITAKGQPVIYYGEELGRSGANASDMSAGKFSENRGDMPWDQLTAEQALHDHYKKLLNIRAKFSKEYSKGTRTKLAGSDALGFLAFNKQYGNVNVVTVINTAAESKSVTISVPFKAGTQAKDEYSGTVYTVTANRQLMLQVPGRDEGGTVIVSGVSASVANPAAPATESGSQLIDENSLKNGKDGKVEVQMLTGSVLLPLKAAAALGSNDLELKAAGLSITLPNDVLALVQKLVSGSEADGSRILFEAKPIAAAAAGSLINGMDTPDRADFKAASGIYEFKLSVITKDGKEASVTKFVKPIILTFKVNGDANKDRIGVYYLSNDGKLEYIGGTMSGDVMTAEVSHFSKYAVLELDQSFEDVKEDHWATAAIKSLAAKHIVTGISAAQFAPQAYVTRAEFAAMLVRALGVKPEGKAGFADIANGRWYASYVAAASRLGIVKGRSDTAFAPNDPISREEMAVMIIRAYEVKKGITVQAAAQELTFADRNQISKWAEESVNTAAELGLVQGRPDGSFAPKGKMTRAESAQVIYNLLGK</sequence>
<organism evidence="11 12">
    <name type="scientific">Paenibacillus prosopidis</name>
    <dbReference type="NCBI Taxonomy" id="630520"/>
    <lineage>
        <taxon>Bacteria</taxon>
        <taxon>Bacillati</taxon>
        <taxon>Bacillota</taxon>
        <taxon>Bacilli</taxon>
        <taxon>Bacillales</taxon>
        <taxon>Paenibacillaceae</taxon>
        <taxon>Paenibacillus</taxon>
    </lineage>
</organism>
<dbReference type="Gene3D" id="2.60.40.1180">
    <property type="entry name" value="Golgi alpha-mannosidase II"/>
    <property type="match status" value="2"/>
</dbReference>
<dbReference type="InterPro" id="IPR006047">
    <property type="entry name" value="GH13_cat_dom"/>
</dbReference>
<evidence type="ECO:0000256" key="4">
    <source>
        <dbReference type="ARBA" id="ARBA00022837"/>
    </source>
</evidence>
<dbReference type="InterPro" id="IPR004193">
    <property type="entry name" value="Glyco_hydro_13_N"/>
</dbReference>
<dbReference type="CDD" id="cd10315">
    <property type="entry name" value="CBM41_pullulanase"/>
    <property type="match status" value="3"/>
</dbReference>
<dbReference type="PROSITE" id="PS51272">
    <property type="entry name" value="SLH"/>
    <property type="match status" value="3"/>
</dbReference>
<dbReference type="SUPFAM" id="SSF51445">
    <property type="entry name" value="(Trans)glycosidases"/>
    <property type="match status" value="2"/>
</dbReference>
<dbReference type="InterPro" id="IPR040806">
    <property type="entry name" value="SpuA_C"/>
</dbReference>
<evidence type="ECO:0000313" key="12">
    <source>
        <dbReference type="Proteomes" id="UP000252415"/>
    </source>
</evidence>
<protein>
    <recommendedName>
        <fullName evidence="7">pullulanase</fullName>
        <ecNumber evidence="7">3.2.1.41</ecNumber>
    </recommendedName>
    <alternativeName>
        <fullName evidence="8">Alpha-dextrin endo-1,6-alpha-glucosidase</fullName>
    </alternativeName>
    <alternativeName>
        <fullName evidence="9">Pullulan 6-glucanohydrolase</fullName>
    </alternativeName>
</protein>
<dbReference type="Pfam" id="PF02922">
    <property type="entry name" value="CBM_48"/>
    <property type="match status" value="1"/>
</dbReference>
<evidence type="ECO:0000256" key="7">
    <source>
        <dbReference type="ARBA" id="ARBA00024062"/>
    </source>
</evidence>
<dbReference type="InterPro" id="IPR005323">
    <property type="entry name" value="CBM41_pullulanase"/>
</dbReference>
<dbReference type="SMART" id="SM00642">
    <property type="entry name" value="Aamy"/>
    <property type="match status" value="1"/>
</dbReference>
<dbReference type="RefSeq" id="WP_114378047.1">
    <property type="nucleotide sequence ID" value="NZ_QPJD01000001.1"/>
</dbReference>
<dbReference type="OrthoDB" id="9761875at2"/>
<dbReference type="SUPFAM" id="SSF49373">
    <property type="entry name" value="Invasin/intimin cell-adhesion fragments"/>
    <property type="match status" value="1"/>
</dbReference>
<comment type="caution">
    <text evidence="11">The sequence shown here is derived from an EMBL/GenBank/DDBJ whole genome shotgun (WGS) entry which is preliminary data.</text>
</comment>
<dbReference type="InterPro" id="IPR013783">
    <property type="entry name" value="Ig-like_fold"/>
</dbReference>
<dbReference type="InterPro" id="IPR013784">
    <property type="entry name" value="Carb-bd-like_fold"/>
</dbReference>
<feature type="domain" description="SLH" evidence="10">
    <location>
        <begin position="2456"/>
        <end position="2511"/>
    </location>
</feature>
<dbReference type="InterPro" id="IPR014756">
    <property type="entry name" value="Ig_E-set"/>
</dbReference>
<dbReference type="NCBIfam" id="TIGR02102">
    <property type="entry name" value="pullulan_Gpos"/>
    <property type="match status" value="1"/>
</dbReference>
<dbReference type="Pfam" id="PF00395">
    <property type="entry name" value="SLH"/>
    <property type="match status" value="3"/>
</dbReference>
<accession>A0A368W712</accession>
<keyword evidence="12" id="KW-1185">Reference proteome</keyword>
<dbReference type="CDD" id="cd12962">
    <property type="entry name" value="X25_BaPul_like"/>
    <property type="match status" value="2"/>
</dbReference>
<dbReference type="InterPro" id="IPR013780">
    <property type="entry name" value="Glyco_hydro_b"/>
</dbReference>
<evidence type="ECO:0000259" key="10">
    <source>
        <dbReference type="PROSITE" id="PS51272"/>
    </source>
</evidence>
<dbReference type="SUPFAM" id="SSF81296">
    <property type="entry name" value="E set domains"/>
    <property type="match status" value="1"/>
</dbReference>
<dbReference type="GO" id="GO:0051060">
    <property type="term" value="F:pullulanase activity"/>
    <property type="evidence" value="ECO:0007669"/>
    <property type="project" value="UniProtKB-EC"/>
</dbReference>
<dbReference type="SUPFAM" id="SSF49452">
    <property type="entry name" value="Starch-binding domain-like"/>
    <property type="match status" value="3"/>
</dbReference>
<dbReference type="Gene3D" id="2.60.40.1110">
    <property type="match status" value="3"/>
</dbReference>
<keyword evidence="3" id="KW-0378">Hydrolase</keyword>
<dbReference type="EMBL" id="QPJD01000001">
    <property type="protein sequence ID" value="RCW51780.1"/>
    <property type="molecule type" value="Genomic_DNA"/>
</dbReference>
<gene>
    <name evidence="11" type="ORF">DFP97_101122</name>
</gene>
<reference evidence="11 12" key="1">
    <citation type="submission" date="2018-07" db="EMBL/GenBank/DDBJ databases">
        <title>Genomic Encyclopedia of Type Strains, Phase III (KMG-III): the genomes of soil and plant-associated and newly described type strains.</title>
        <authorList>
            <person name="Whitman W."/>
        </authorList>
    </citation>
    <scope>NUCLEOTIDE SEQUENCE [LARGE SCALE GENOMIC DNA]</scope>
    <source>
        <strain evidence="11 12">CECT 7506</strain>
    </source>
</reference>
<evidence type="ECO:0000256" key="2">
    <source>
        <dbReference type="ARBA" id="ARBA00022729"/>
    </source>
</evidence>
<dbReference type="InterPro" id="IPR001119">
    <property type="entry name" value="SLH_dom"/>
</dbReference>
<dbReference type="GO" id="GO:0030246">
    <property type="term" value="F:carbohydrate binding"/>
    <property type="evidence" value="ECO:0007669"/>
    <property type="project" value="InterPro"/>
</dbReference>
<comment type="catalytic activity">
    <reaction evidence="6">
        <text>Hydrolysis of (1-&gt;6)-alpha-D-glucosidic linkages in pullulan, amylopectin and glycogen, and in the alpha- and beta-limit dextrins of amylopectin and glycogen.</text>
        <dbReference type="EC" id="3.2.1.41"/>
    </reaction>
</comment>
<evidence type="ECO:0000256" key="5">
    <source>
        <dbReference type="ARBA" id="ARBA00023295"/>
    </source>
</evidence>
<dbReference type="SMART" id="SM00635">
    <property type="entry name" value="BID_2"/>
    <property type="match status" value="1"/>
</dbReference>
<evidence type="ECO:0000256" key="3">
    <source>
        <dbReference type="ARBA" id="ARBA00022801"/>
    </source>
</evidence>
<dbReference type="Gene3D" id="2.60.40.10">
    <property type="entry name" value="Immunoglobulins"/>
    <property type="match status" value="3"/>
</dbReference>
<keyword evidence="2" id="KW-0732">Signal</keyword>
<dbReference type="Proteomes" id="UP000252415">
    <property type="component" value="Unassembled WGS sequence"/>
</dbReference>
<proteinExistence type="inferred from homology"/>
<dbReference type="Gene3D" id="2.60.40.1220">
    <property type="match status" value="1"/>
</dbReference>
<dbReference type="InterPro" id="IPR003343">
    <property type="entry name" value="Big_2"/>
</dbReference>
<dbReference type="Gene3D" id="2.60.40.1080">
    <property type="match status" value="1"/>
</dbReference>
<evidence type="ECO:0000313" key="11">
    <source>
        <dbReference type="EMBL" id="RCW51780.1"/>
    </source>
</evidence>
<feature type="domain" description="SLH" evidence="10">
    <location>
        <begin position="2394"/>
        <end position="2452"/>
    </location>
</feature>
<dbReference type="GO" id="GO:0005975">
    <property type="term" value="P:carbohydrate metabolic process"/>
    <property type="evidence" value="ECO:0007669"/>
    <property type="project" value="InterPro"/>
</dbReference>
<dbReference type="InterPro" id="IPR014755">
    <property type="entry name" value="Cu-Rt/internalin_Ig-like"/>
</dbReference>
<keyword evidence="5" id="KW-0326">Glycosidase</keyword>
<comment type="similarity">
    <text evidence="1">Belongs to the glycosyl hydrolase 13 family.</text>
</comment>
<evidence type="ECO:0000256" key="6">
    <source>
        <dbReference type="ARBA" id="ARBA00023965"/>
    </source>
</evidence>
<dbReference type="Pfam" id="PF22058">
    <property type="entry name" value="X25_BaPul_like"/>
    <property type="match status" value="2"/>
</dbReference>